<protein>
    <submittedName>
        <fullName evidence="1">Polymorphic toxin type 28 domain-containing protein</fullName>
    </submittedName>
</protein>
<gene>
    <name evidence="1" type="ORF">NQH49_22230</name>
</gene>
<proteinExistence type="predicted"/>
<evidence type="ECO:0000313" key="2">
    <source>
        <dbReference type="Proteomes" id="UP001300015"/>
    </source>
</evidence>
<dbReference type="CDD" id="cd20700">
    <property type="entry name" value="CdiA-CT_Ec_tRNase"/>
    <property type="match status" value="1"/>
</dbReference>
<accession>A0ABT1VS35</accession>
<name>A0ABT1VS35_9GAMM</name>
<dbReference type="Proteomes" id="UP001300015">
    <property type="component" value="Unassembled WGS sequence"/>
</dbReference>
<sequence length="98" mass="10677">MIGQTLQLTHPITDALLSLNTPKDHVISGTLKDMDGNPVPKESGGYWDHMQEIQNILRGLRNHAEGLKNVNNPEAQAAYGRATDAINKIESALKGYGI</sequence>
<keyword evidence="2" id="KW-1185">Reference proteome</keyword>
<dbReference type="EMBL" id="JANIET010000002">
    <property type="protein sequence ID" value="MCQ8230184.1"/>
    <property type="molecule type" value="Genomic_DNA"/>
</dbReference>
<evidence type="ECO:0000313" key="1">
    <source>
        <dbReference type="EMBL" id="MCQ8230184.1"/>
    </source>
</evidence>
<reference evidence="1 2" key="1">
    <citation type="submission" date="2022-07" db="EMBL/GenBank/DDBJ databases">
        <title>Pantoea trifolii sp. nov. isolated from root nodules of Trifolium rubens.</title>
        <authorList>
            <person name="Kalita M."/>
            <person name="Wdowiak-Wrobel S."/>
            <person name="Marek-Kozaczuk M."/>
            <person name="Palusinska-Szysz M."/>
            <person name="Sokolowski W."/>
            <person name="Coutinho T."/>
            <person name="Hlahane L."/>
        </authorList>
    </citation>
    <scope>NUCLEOTIDE SEQUENCE [LARGE SCALE GENOMIC DNA]</scope>
    <source>
        <strain evidence="1 2">MMK2</strain>
    </source>
</reference>
<organism evidence="1 2">
    <name type="scientific">Pantoea trifolii</name>
    <dbReference type="NCBI Taxonomy" id="2968030"/>
    <lineage>
        <taxon>Bacteria</taxon>
        <taxon>Pseudomonadati</taxon>
        <taxon>Pseudomonadota</taxon>
        <taxon>Gammaproteobacteria</taxon>
        <taxon>Enterobacterales</taxon>
        <taxon>Erwiniaceae</taxon>
        <taxon>Pantoea</taxon>
    </lineage>
</organism>
<comment type="caution">
    <text evidence="1">The sequence shown here is derived from an EMBL/GenBank/DDBJ whole genome shotgun (WGS) entry which is preliminary data.</text>
</comment>